<accession>A0A1H0J4Y1</accession>
<dbReference type="Gene3D" id="3.40.50.300">
    <property type="entry name" value="P-loop containing nucleotide triphosphate hydrolases"/>
    <property type="match status" value="1"/>
</dbReference>
<dbReference type="SUPFAM" id="SSF52540">
    <property type="entry name" value="P-loop containing nucleoside triphosphate hydrolases"/>
    <property type="match status" value="1"/>
</dbReference>
<dbReference type="PROSITE" id="PS50893">
    <property type="entry name" value="ABC_TRANSPORTER_2"/>
    <property type="match status" value="1"/>
</dbReference>
<reference evidence="6 7" key="1">
    <citation type="submission" date="2016-10" db="EMBL/GenBank/DDBJ databases">
        <authorList>
            <person name="de Groot N.N."/>
        </authorList>
    </citation>
    <scope>NUCLEOTIDE SEQUENCE [LARGE SCALE GENOMIC DNA]</scope>
    <source>
        <strain evidence="7">L7-484,KACC 16230,DSM 25025</strain>
    </source>
</reference>
<dbReference type="InterPro" id="IPR027417">
    <property type="entry name" value="P-loop_NTPase"/>
</dbReference>
<name>A0A1H0J4Y1_9HYPH</name>
<feature type="domain" description="ABC transporter" evidence="5">
    <location>
        <begin position="2"/>
        <end position="236"/>
    </location>
</feature>
<dbReference type="GO" id="GO:0016887">
    <property type="term" value="F:ATP hydrolysis activity"/>
    <property type="evidence" value="ECO:0007669"/>
    <property type="project" value="InterPro"/>
</dbReference>
<dbReference type="PANTHER" id="PTHR43117:SF4">
    <property type="entry name" value="OSMOPROTECTANT IMPORT ATP-BINDING PROTEIN OSMV"/>
    <property type="match status" value="1"/>
</dbReference>
<dbReference type="Pfam" id="PF00005">
    <property type="entry name" value="ABC_tran"/>
    <property type="match status" value="1"/>
</dbReference>
<dbReference type="GO" id="GO:0015697">
    <property type="term" value="P:quaternary ammonium group transport"/>
    <property type="evidence" value="ECO:0007669"/>
    <property type="project" value="UniProtKB-ARBA"/>
</dbReference>
<proteinExistence type="inferred from homology"/>
<dbReference type="EMBL" id="FNIT01000006">
    <property type="protein sequence ID" value="SDO38804.1"/>
    <property type="molecule type" value="Genomic_DNA"/>
</dbReference>
<organism evidence="6 7">
    <name type="scientific">Aureimonas jatrophae</name>
    <dbReference type="NCBI Taxonomy" id="1166073"/>
    <lineage>
        <taxon>Bacteria</taxon>
        <taxon>Pseudomonadati</taxon>
        <taxon>Pseudomonadota</taxon>
        <taxon>Alphaproteobacteria</taxon>
        <taxon>Hyphomicrobiales</taxon>
        <taxon>Aurantimonadaceae</taxon>
        <taxon>Aureimonas</taxon>
    </lineage>
</organism>
<dbReference type="STRING" id="1166073.SAMN05192530_1062"/>
<keyword evidence="3" id="KW-0547">Nucleotide-binding</keyword>
<evidence type="ECO:0000313" key="7">
    <source>
        <dbReference type="Proteomes" id="UP000198793"/>
    </source>
</evidence>
<keyword evidence="4 6" id="KW-0067">ATP-binding</keyword>
<evidence type="ECO:0000256" key="4">
    <source>
        <dbReference type="ARBA" id="ARBA00022840"/>
    </source>
</evidence>
<evidence type="ECO:0000259" key="5">
    <source>
        <dbReference type="PROSITE" id="PS50893"/>
    </source>
</evidence>
<dbReference type="PANTHER" id="PTHR43117">
    <property type="entry name" value="OSMOPROTECTANT IMPORT ATP-BINDING PROTEIN OSMV"/>
    <property type="match status" value="1"/>
</dbReference>
<dbReference type="OrthoDB" id="9802264at2"/>
<sequence>MIEIRNVGKSFNGVPVLQGINLEIPTGSLTAIVGTSGSGKTTLLRTINRMIDATEGTIRIDGVDNRTLVGHELRRRIGYVIQNHGLFPHRTVFQNIATVPGLLGWARQRISERVDELLDLFSLAPARYRPRYPSELSGGEQQRVGVARALAAEPKLLLMDEPFGALDPIIRAKAQDDLMAVRARLGTTVVMVTHDMSEALRLADRLVVMGEGRILRAGSPADILSDPGSAFVAAMVGADERSFRLLSLRRVGDALEPGTAQGEPLDANMDARAALGALLWSGRPVAPVTVEGRTVGIVRSERLAALARNPNA</sequence>
<keyword evidence="2" id="KW-0813">Transport</keyword>
<dbReference type="RefSeq" id="WP_090674160.1">
    <property type="nucleotide sequence ID" value="NZ_FNIT01000006.1"/>
</dbReference>
<evidence type="ECO:0000256" key="3">
    <source>
        <dbReference type="ARBA" id="ARBA00022741"/>
    </source>
</evidence>
<dbReference type="GO" id="GO:0005524">
    <property type="term" value="F:ATP binding"/>
    <property type="evidence" value="ECO:0007669"/>
    <property type="project" value="UniProtKB-KW"/>
</dbReference>
<dbReference type="SMART" id="SM00382">
    <property type="entry name" value="AAA"/>
    <property type="match status" value="1"/>
</dbReference>
<evidence type="ECO:0000313" key="6">
    <source>
        <dbReference type="EMBL" id="SDO38804.1"/>
    </source>
</evidence>
<evidence type="ECO:0000256" key="2">
    <source>
        <dbReference type="ARBA" id="ARBA00022448"/>
    </source>
</evidence>
<dbReference type="InterPro" id="IPR003439">
    <property type="entry name" value="ABC_transporter-like_ATP-bd"/>
</dbReference>
<protein>
    <submittedName>
        <fullName evidence="6">Osmoprotectant transport system ATP-binding protein</fullName>
    </submittedName>
</protein>
<keyword evidence="7" id="KW-1185">Reference proteome</keyword>
<dbReference type="InterPro" id="IPR003593">
    <property type="entry name" value="AAA+_ATPase"/>
</dbReference>
<dbReference type="AlphaFoldDB" id="A0A1H0J4Y1"/>
<dbReference type="Proteomes" id="UP000198793">
    <property type="component" value="Unassembled WGS sequence"/>
</dbReference>
<dbReference type="InterPro" id="IPR017871">
    <property type="entry name" value="ABC_transporter-like_CS"/>
</dbReference>
<dbReference type="FunFam" id="3.40.50.300:FF:000425">
    <property type="entry name" value="Probable ABC transporter, ATP-binding subunit"/>
    <property type="match status" value="1"/>
</dbReference>
<evidence type="ECO:0000256" key="1">
    <source>
        <dbReference type="ARBA" id="ARBA00005417"/>
    </source>
</evidence>
<gene>
    <name evidence="6" type="ORF">SAMN05192530_1062</name>
</gene>
<dbReference type="PROSITE" id="PS00211">
    <property type="entry name" value="ABC_TRANSPORTER_1"/>
    <property type="match status" value="1"/>
</dbReference>
<comment type="similarity">
    <text evidence="1">Belongs to the ABC transporter superfamily.</text>
</comment>